<evidence type="ECO:0000256" key="3">
    <source>
        <dbReference type="ARBA" id="ARBA00022989"/>
    </source>
</evidence>
<sequence>MLALLPSAGIFWGGLDSFAGQDVVGLAYGLMLALALYALAPSPRFWRATGPVLALMVAALVWLMAVSLGWFGNRPIASDIAPPGLIGLGGLIAALLCGALLGYRRVDLARIADGMLVLGSLSVLWALGFGGGMDMGEGRFLGTLANANASATVFVGLAGLALARALRGGASSQTRASGWEQLRTVAYGIVVLLMLGATLLTGSRNGTVIGALVVGLMVWRGLGGRASLRVVGPMLAVILLLVILLFSGVVFERFQQLPAEASVRLTIWRHSAAIVANSPLTGYGIGSFSLASAHALDDVRQAQTLWMVNSPHNIVLRLLIDGGWPYLLLVTAALLGIAATVVRHARRYGLDIVEWGFVGAVGTAIASSQVDLALEFPAIAAGTMTWIGLLWGRAIGARTA</sequence>
<comment type="caution">
    <text evidence="7">The sequence shown here is derived from an EMBL/GenBank/DDBJ whole genome shotgun (WGS) entry which is preliminary data.</text>
</comment>
<proteinExistence type="predicted"/>
<evidence type="ECO:0000256" key="4">
    <source>
        <dbReference type="ARBA" id="ARBA00023136"/>
    </source>
</evidence>
<feature type="transmembrane region" description="Helical" evidence="5">
    <location>
        <begin position="84"/>
        <end position="103"/>
    </location>
</feature>
<dbReference type="PANTHER" id="PTHR37422">
    <property type="entry name" value="TEICHURONIC ACID BIOSYNTHESIS PROTEIN TUAE"/>
    <property type="match status" value="1"/>
</dbReference>
<keyword evidence="2 5" id="KW-0812">Transmembrane</keyword>
<dbReference type="InterPro" id="IPR007016">
    <property type="entry name" value="O-antigen_ligase-rel_domated"/>
</dbReference>
<evidence type="ECO:0000313" key="7">
    <source>
        <dbReference type="EMBL" id="MDZ7281829.1"/>
    </source>
</evidence>
<dbReference type="GO" id="GO:0016874">
    <property type="term" value="F:ligase activity"/>
    <property type="evidence" value="ECO:0007669"/>
    <property type="project" value="UniProtKB-KW"/>
</dbReference>
<feature type="transmembrane region" description="Helical" evidence="5">
    <location>
        <begin position="206"/>
        <end position="223"/>
    </location>
</feature>
<name>A0ABU5LPH0_9SPHN</name>
<keyword evidence="8" id="KW-1185">Reference proteome</keyword>
<evidence type="ECO:0000313" key="8">
    <source>
        <dbReference type="Proteomes" id="UP001292182"/>
    </source>
</evidence>
<accession>A0ABU5LPH0</accession>
<dbReference type="RefSeq" id="WP_322539047.1">
    <property type="nucleotide sequence ID" value="NZ_JAOBTW010000007.1"/>
</dbReference>
<evidence type="ECO:0000256" key="1">
    <source>
        <dbReference type="ARBA" id="ARBA00004141"/>
    </source>
</evidence>
<evidence type="ECO:0000256" key="5">
    <source>
        <dbReference type="SAM" id="Phobius"/>
    </source>
</evidence>
<keyword evidence="3 5" id="KW-1133">Transmembrane helix</keyword>
<dbReference type="PANTHER" id="PTHR37422:SF13">
    <property type="entry name" value="LIPOPOLYSACCHARIDE BIOSYNTHESIS PROTEIN PA4999-RELATED"/>
    <property type="match status" value="1"/>
</dbReference>
<dbReference type="InterPro" id="IPR051533">
    <property type="entry name" value="WaaL-like"/>
</dbReference>
<keyword evidence="7" id="KW-0436">Ligase</keyword>
<feature type="transmembrane region" description="Helical" evidence="5">
    <location>
        <begin position="145"/>
        <end position="163"/>
    </location>
</feature>
<feature type="transmembrane region" description="Helical" evidence="5">
    <location>
        <begin position="23"/>
        <end position="40"/>
    </location>
</feature>
<feature type="transmembrane region" description="Helical" evidence="5">
    <location>
        <begin position="352"/>
        <end position="370"/>
    </location>
</feature>
<feature type="transmembrane region" description="Helical" evidence="5">
    <location>
        <begin position="376"/>
        <end position="396"/>
    </location>
</feature>
<evidence type="ECO:0000259" key="6">
    <source>
        <dbReference type="Pfam" id="PF04932"/>
    </source>
</evidence>
<feature type="transmembrane region" description="Helical" evidence="5">
    <location>
        <begin position="324"/>
        <end position="345"/>
    </location>
</feature>
<feature type="domain" description="O-antigen ligase-related" evidence="6">
    <location>
        <begin position="190"/>
        <end position="329"/>
    </location>
</feature>
<feature type="transmembrane region" description="Helical" evidence="5">
    <location>
        <begin position="184"/>
        <end position="200"/>
    </location>
</feature>
<reference evidence="8" key="1">
    <citation type="submission" date="2023-07" db="EMBL/GenBank/DDBJ databases">
        <title>Whole genome sequence analysis of rice epiphytic Sphingomonas sanguinis OsEp_Plm_15B2.</title>
        <authorList>
            <person name="Sahu K.P."/>
            <person name="Asharani P."/>
            <person name="Reddy B."/>
            <person name="Kumar A."/>
        </authorList>
    </citation>
    <scope>NUCLEOTIDE SEQUENCE [LARGE SCALE GENOMIC DNA]</scope>
    <source>
        <strain evidence="8">OsEp_Plm_15B2</strain>
    </source>
</reference>
<organism evidence="7 8">
    <name type="scientific">Sphingomonas sanguinis</name>
    <dbReference type="NCBI Taxonomy" id="33051"/>
    <lineage>
        <taxon>Bacteria</taxon>
        <taxon>Pseudomonadati</taxon>
        <taxon>Pseudomonadota</taxon>
        <taxon>Alphaproteobacteria</taxon>
        <taxon>Sphingomonadales</taxon>
        <taxon>Sphingomonadaceae</taxon>
        <taxon>Sphingomonas</taxon>
    </lineage>
</organism>
<comment type="subcellular location">
    <subcellularLocation>
        <location evidence="1">Membrane</location>
        <topology evidence="1">Multi-pass membrane protein</topology>
    </subcellularLocation>
</comment>
<feature type="transmembrane region" description="Helical" evidence="5">
    <location>
        <begin position="115"/>
        <end position="133"/>
    </location>
</feature>
<keyword evidence="4 5" id="KW-0472">Membrane</keyword>
<protein>
    <submittedName>
        <fullName evidence="7">O-antigen ligase family protein</fullName>
    </submittedName>
</protein>
<gene>
    <name evidence="7" type="ORF">N4G62_07295</name>
</gene>
<dbReference type="EMBL" id="JAOBTW010000007">
    <property type="protein sequence ID" value="MDZ7281829.1"/>
    <property type="molecule type" value="Genomic_DNA"/>
</dbReference>
<dbReference type="Proteomes" id="UP001292182">
    <property type="component" value="Unassembled WGS sequence"/>
</dbReference>
<feature type="transmembrane region" description="Helical" evidence="5">
    <location>
        <begin position="52"/>
        <end position="72"/>
    </location>
</feature>
<evidence type="ECO:0000256" key="2">
    <source>
        <dbReference type="ARBA" id="ARBA00022692"/>
    </source>
</evidence>
<dbReference type="Pfam" id="PF04932">
    <property type="entry name" value="Wzy_C"/>
    <property type="match status" value="1"/>
</dbReference>
<feature type="transmembrane region" description="Helical" evidence="5">
    <location>
        <begin position="230"/>
        <end position="251"/>
    </location>
</feature>